<proteinExistence type="predicted"/>
<comment type="caution">
    <text evidence="1">The sequence shown here is derived from an EMBL/GenBank/DDBJ whole genome shotgun (WGS) entry which is preliminary data.</text>
</comment>
<name>M6CMC6_9LEPT</name>
<protein>
    <submittedName>
        <fullName evidence="1">Uncharacterized protein</fullName>
    </submittedName>
</protein>
<organism evidence="1 2">
    <name type="scientific">Leptospira alstonii serovar Sichuan str. 79601</name>
    <dbReference type="NCBI Taxonomy" id="1218565"/>
    <lineage>
        <taxon>Bacteria</taxon>
        <taxon>Pseudomonadati</taxon>
        <taxon>Spirochaetota</taxon>
        <taxon>Spirochaetia</taxon>
        <taxon>Leptospirales</taxon>
        <taxon>Leptospiraceae</taxon>
        <taxon>Leptospira</taxon>
    </lineage>
</organism>
<sequence>MEKKNTAQTKIKTLKWNIRISRKKGSISEWNGYRVWDSDMIFISKEKNPMFSFKESNFKNVI</sequence>
<gene>
    <name evidence="1" type="ORF">LEP1GSC194_4084</name>
</gene>
<dbReference type="AlphaFoldDB" id="M6CMC6"/>
<dbReference type="Proteomes" id="UP000011988">
    <property type="component" value="Unassembled WGS sequence"/>
</dbReference>
<reference evidence="1 2" key="1">
    <citation type="submission" date="2013-01" db="EMBL/GenBank/DDBJ databases">
        <authorList>
            <person name="Harkins D.M."/>
            <person name="Durkin A.S."/>
            <person name="Brinkac L.M."/>
            <person name="Haft D.H."/>
            <person name="Selengut J.D."/>
            <person name="Sanka R."/>
            <person name="DePew J."/>
            <person name="Purushe J."/>
            <person name="Galloway R.L."/>
            <person name="Vinetz J.M."/>
            <person name="Sutton G.G."/>
            <person name="Nierman W.C."/>
            <person name="Fouts D.E."/>
        </authorList>
    </citation>
    <scope>NUCLEOTIDE SEQUENCE [LARGE SCALE GENOMIC DNA]</scope>
    <source>
        <strain evidence="1 2">79601</strain>
    </source>
</reference>
<evidence type="ECO:0000313" key="1">
    <source>
        <dbReference type="EMBL" id="EMJ91731.1"/>
    </source>
</evidence>
<dbReference type="EMBL" id="ANIK01000099">
    <property type="protein sequence ID" value="EMJ91731.1"/>
    <property type="molecule type" value="Genomic_DNA"/>
</dbReference>
<dbReference type="PATRIC" id="fig|1218565.3.peg.3902"/>
<accession>M6CMC6</accession>
<evidence type="ECO:0000313" key="2">
    <source>
        <dbReference type="Proteomes" id="UP000011988"/>
    </source>
</evidence>